<evidence type="ECO:0000259" key="6">
    <source>
        <dbReference type="PROSITE" id="PS50240"/>
    </source>
</evidence>
<dbReference type="Pfam" id="PF00089">
    <property type="entry name" value="Trypsin"/>
    <property type="match status" value="1"/>
</dbReference>
<name>A0A813V3C4_9BILA</name>
<comment type="similarity">
    <text evidence="2">Belongs to the peptidase S1 family. CLIP subfamily.</text>
</comment>
<reference evidence="7" key="1">
    <citation type="submission" date="2021-02" db="EMBL/GenBank/DDBJ databases">
        <authorList>
            <person name="Nowell W R."/>
        </authorList>
    </citation>
    <scope>NUCLEOTIDE SEQUENCE</scope>
</reference>
<dbReference type="Proteomes" id="UP000663832">
    <property type="component" value="Unassembled WGS sequence"/>
</dbReference>
<dbReference type="GO" id="GO:0004252">
    <property type="term" value="F:serine-type endopeptidase activity"/>
    <property type="evidence" value="ECO:0007669"/>
    <property type="project" value="InterPro"/>
</dbReference>
<dbReference type="PROSITE" id="PS00135">
    <property type="entry name" value="TRYPSIN_SER"/>
    <property type="match status" value="1"/>
</dbReference>
<dbReference type="PRINTS" id="PR00722">
    <property type="entry name" value="CHYMOTRYPSIN"/>
</dbReference>
<protein>
    <recommendedName>
        <fullName evidence="6">Peptidase S1 domain-containing protein</fullName>
    </recommendedName>
</protein>
<dbReference type="PROSITE" id="PS00134">
    <property type="entry name" value="TRYPSIN_HIS"/>
    <property type="match status" value="1"/>
</dbReference>
<evidence type="ECO:0000256" key="3">
    <source>
        <dbReference type="RuleBase" id="RU363034"/>
    </source>
</evidence>
<dbReference type="CDD" id="cd00190">
    <property type="entry name" value="Tryp_SPc"/>
    <property type="match status" value="1"/>
</dbReference>
<evidence type="ECO:0000256" key="4">
    <source>
        <dbReference type="SAM" id="Phobius"/>
    </source>
</evidence>
<dbReference type="Proteomes" id="UP000663877">
    <property type="component" value="Unassembled WGS sequence"/>
</dbReference>
<dbReference type="InterPro" id="IPR018114">
    <property type="entry name" value="TRYPSIN_HIS"/>
</dbReference>
<dbReference type="GO" id="GO:0006508">
    <property type="term" value="P:proteolysis"/>
    <property type="evidence" value="ECO:0007669"/>
    <property type="project" value="UniProtKB-KW"/>
</dbReference>
<dbReference type="PANTHER" id="PTHR24252">
    <property type="entry name" value="ACROSIN-RELATED"/>
    <property type="match status" value="1"/>
</dbReference>
<dbReference type="InterPro" id="IPR033116">
    <property type="entry name" value="TRYPSIN_SER"/>
</dbReference>
<feature type="signal peptide" evidence="5">
    <location>
        <begin position="1"/>
        <end position="20"/>
    </location>
</feature>
<keyword evidence="3" id="KW-0645">Protease</keyword>
<dbReference type="EMBL" id="CAJNOI010000021">
    <property type="protein sequence ID" value="CAF0835436.1"/>
    <property type="molecule type" value="Genomic_DNA"/>
</dbReference>
<dbReference type="SUPFAM" id="SSF50494">
    <property type="entry name" value="Trypsin-like serine proteases"/>
    <property type="match status" value="1"/>
</dbReference>
<dbReference type="FunFam" id="2.40.10.10:FF:000068">
    <property type="entry name" value="transmembrane protease serine 2"/>
    <property type="match status" value="1"/>
</dbReference>
<accession>A0A813V3C4</accession>
<keyword evidence="4" id="KW-1133">Transmembrane helix</keyword>
<gene>
    <name evidence="7" type="ORF">BJG266_LOCUS7015</name>
    <name evidence="8" type="ORF">QVE165_LOCUS13554</name>
</gene>
<evidence type="ECO:0000256" key="1">
    <source>
        <dbReference type="ARBA" id="ARBA00023157"/>
    </source>
</evidence>
<dbReference type="Gene3D" id="2.40.10.10">
    <property type="entry name" value="Trypsin-like serine proteases"/>
    <property type="match status" value="1"/>
</dbReference>
<keyword evidence="1" id="KW-1015">Disulfide bond</keyword>
<dbReference type="InterPro" id="IPR001314">
    <property type="entry name" value="Peptidase_S1A"/>
</dbReference>
<organism evidence="7 10">
    <name type="scientific">Adineta steineri</name>
    <dbReference type="NCBI Taxonomy" id="433720"/>
    <lineage>
        <taxon>Eukaryota</taxon>
        <taxon>Metazoa</taxon>
        <taxon>Spiralia</taxon>
        <taxon>Gnathifera</taxon>
        <taxon>Rotifera</taxon>
        <taxon>Eurotatoria</taxon>
        <taxon>Bdelloidea</taxon>
        <taxon>Adinetida</taxon>
        <taxon>Adinetidae</taxon>
        <taxon>Adineta</taxon>
    </lineage>
</organism>
<feature type="domain" description="Peptidase S1" evidence="6">
    <location>
        <begin position="44"/>
        <end position="282"/>
    </location>
</feature>
<dbReference type="AlphaFoldDB" id="A0A813V3C4"/>
<feature type="chain" id="PRO_5035597941" description="Peptidase S1 domain-containing protein" evidence="5">
    <location>
        <begin position="21"/>
        <end position="329"/>
    </location>
</feature>
<dbReference type="OrthoDB" id="10059102at2759"/>
<sequence>MHVMFLFIFIFYSIINLILAANYSCNTASTCGCSTVSTVVTSRIIGGEDAADHTWNWIVSFQSNGDHRCGATLLTSEYAVTAAHCTVALLPLMPNLTIVAGTNDLSDSSNTAVQQRSIINMFTHPNFIAGRYVNDIAILQFAPLNIASDFNIGFICLPQSYQDPFQTGDNLIAVGWGVTSTASGAAVSNSLQQVTVQAFSSTSADCERTGISNATVQFCAGVSGGGKDTCQGDSGGPLMAFVDNTWVLAGITSSGQGCAQAGYPGIYTRVSPFISFIDSILGIPFNGSDTPSQVLVTTTVQTQDRNMTNKSGSISIFCFVSIIFSLLLI</sequence>
<dbReference type="InterPro" id="IPR009003">
    <property type="entry name" value="Peptidase_S1_PA"/>
</dbReference>
<keyword evidence="5" id="KW-0732">Signal</keyword>
<evidence type="ECO:0000313" key="8">
    <source>
        <dbReference type="EMBL" id="CAF0975243.1"/>
    </source>
</evidence>
<dbReference type="InterPro" id="IPR001254">
    <property type="entry name" value="Trypsin_dom"/>
</dbReference>
<keyword evidence="9" id="KW-1185">Reference proteome</keyword>
<dbReference type="PANTHER" id="PTHR24252:SF7">
    <property type="entry name" value="HYALIN"/>
    <property type="match status" value="1"/>
</dbReference>
<keyword evidence="4" id="KW-0472">Membrane</keyword>
<evidence type="ECO:0000313" key="9">
    <source>
        <dbReference type="Proteomes" id="UP000663832"/>
    </source>
</evidence>
<evidence type="ECO:0000256" key="2">
    <source>
        <dbReference type="ARBA" id="ARBA00024195"/>
    </source>
</evidence>
<dbReference type="FunFam" id="2.40.10.10:FF:000002">
    <property type="entry name" value="Transmembrane protease serine"/>
    <property type="match status" value="1"/>
</dbReference>
<dbReference type="InterPro" id="IPR043504">
    <property type="entry name" value="Peptidase_S1_PA_chymotrypsin"/>
</dbReference>
<evidence type="ECO:0000313" key="10">
    <source>
        <dbReference type="Proteomes" id="UP000663877"/>
    </source>
</evidence>
<keyword evidence="3" id="KW-0378">Hydrolase</keyword>
<dbReference type="SMART" id="SM00020">
    <property type="entry name" value="Tryp_SPc"/>
    <property type="match status" value="1"/>
</dbReference>
<dbReference type="PROSITE" id="PS50240">
    <property type="entry name" value="TRYPSIN_DOM"/>
    <property type="match status" value="1"/>
</dbReference>
<keyword evidence="4" id="KW-0812">Transmembrane</keyword>
<keyword evidence="3" id="KW-0720">Serine protease</keyword>
<dbReference type="EMBL" id="CAJNOM010000070">
    <property type="protein sequence ID" value="CAF0975243.1"/>
    <property type="molecule type" value="Genomic_DNA"/>
</dbReference>
<proteinExistence type="inferred from homology"/>
<evidence type="ECO:0000313" key="7">
    <source>
        <dbReference type="EMBL" id="CAF0835436.1"/>
    </source>
</evidence>
<feature type="transmembrane region" description="Helical" evidence="4">
    <location>
        <begin position="311"/>
        <end position="328"/>
    </location>
</feature>
<comment type="caution">
    <text evidence="7">The sequence shown here is derived from an EMBL/GenBank/DDBJ whole genome shotgun (WGS) entry which is preliminary data.</text>
</comment>
<evidence type="ECO:0000256" key="5">
    <source>
        <dbReference type="SAM" id="SignalP"/>
    </source>
</evidence>